<dbReference type="Proteomes" id="UP000293360">
    <property type="component" value="Unassembled WGS sequence"/>
</dbReference>
<protein>
    <recommendedName>
        <fullName evidence="2">Heterokaryon incompatibility domain-containing protein</fullName>
    </recommendedName>
</protein>
<evidence type="ECO:0000256" key="1">
    <source>
        <dbReference type="SAM" id="MobiDB-lite"/>
    </source>
</evidence>
<dbReference type="PANTHER" id="PTHR33112">
    <property type="entry name" value="DOMAIN PROTEIN, PUTATIVE-RELATED"/>
    <property type="match status" value="1"/>
</dbReference>
<dbReference type="Pfam" id="PF06985">
    <property type="entry name" value="HET"/>
    <property type="match status" value="1"/>
</dbReference>
<dbReference type="InterPro" id="IPR029063">
    <property type="entry name" value="SAM-dependent_MTases_sf"/>
</dbReference>
<dbReference type="OrthoDB" id="5362512at2759"/>
<feature type="compositionally biased region" description="Basic and acidic residues" evidence="1">
    <location>
        <begin position="709"/>
        <end position="722"/>
    </location>
</feature>
<feature type="domain" description="Heterokaryon incompatibility" evidence="2">
    <location>
        <begin position="34"/>
        <end position="179"/>
    </location>
</feature>
<dbReference type="STRING" id="155417.A0A4Q4TF56"/>
<comment type="caution">
    <text evidence="3">The sequence shown here is derived from an EMBL/GenBank/DDBJ whole genome shotgun (WGS) entry which is preliminary data.</text>
</comment>
<dbReference type="EMBL" id="QJNU01000213">
    <property type="protein sequence ID" value="RYP04364.1"/>
    <property type="molecule type" value="Genomic_DNA"/>
</dbReference>
<dbReference type="Pfam" id="PF01135">
    <property type="entry name" value="PCMT"/>
    <property type="match status" value="3"/>
</dbReference>
<dbReference type="PANTHER" id="PTHR33112:SF9">
    <property type="entry name" value="HETEROKARYON INCOMPATIBILITY DOMAIN-CONTAINING PROTEIN"/>
    <property type="match status" value="1"/>
</dbReference>
<organism evidence="3 4">
    <name type="scientific">Monosporascus ibericus</name>
    <dbReference type="NCBI Taxonomy" id="155417"/>
    <lineage>
        <taxon>Eukaryota</taxon>
        <taxon>Fungi</taxon>
        <taxon>Dikarya</taxon>
        <taxon>Ascomycota</taxon>
        <taxon>Pezizomycotina</taxon>
        <taxon>Sordariomycetes</taxon>
        <taxon>Xylariomycetidae</taxon>
        <taxon>Xylariales</taxon>
        <taxon>Xylariales incertae sedis</taxon>
        <taxon>Monosporascus</taxon>
    </lineage>
</organism>
<reference evidence="3 4" key="1">
    <citation type="submission" date="2018-06" db="EMBL/GenBank/DDBJ databases">
        <title>Complete Genomes of Monosporascus.</title>
        <authorList>
            <person name="Robinson A.J."/>
            <person name="Natvig D.O."/>
        </authorList>
    </citation>
    <scope>NUCLEOTIDE SEQUENCE [LARGE SCALE GENOMIC DNA]</scope>
    <source>
        <strain evidence="3 4">CBS 110550</strain>
    </source>
</reference>
<dbReference type="Gene3D" id="3.40.50.150">
    <property type="entry name" value="Vaccinia Virus protein VP39"/>
    <property type="match status" value="1"/>
</dbReference>
<sequence length="812" mass="90708">MVAPSQQLPSRLLDLGDNKLRLECDVQSILGLRYATLSHVWGNDPASYLQLKEATLKAFKTEVPFDAIPVKYKDAIRITRALRIRYLWIDSLCIIQDSPNDWKTEALKMAAVYGCSACNISYTHAPSEEAAKRYLRDPRVNIPFAVVVQPIAGTIHGSWSTEAYRKVCSLLSRAWVFQERLLCPRTVSYGHDRLLWDCCETFNDEFSGPMPYVPRSKAQIYSAFSGLAQNQTVAGSLGYFNDQWKSMVNDYRSCKLTFEKDRAIAFAGIARAVQSQTGMTYLAGIWKEAAHLDLLWCAMPRGPKSGLRLPGPGRQERPKAPSWSWFTVPCQLSPDYDVVDYGLSTIAAPRSKETVYHASVLSFGHPKLPAEPEALFYDFDGLGIRLSTYKVPAGLRWENDVVQLMPHGQPMLPKKLDIFPKYDPRTAMKCSLDDLSLSVTEELPKNASMILLVFKAYHENRKGSKWYMLKFKDQVPKDNEEASDWWTEYQFSGLVIVPEEGPPGDDGSWKRIGVYMFIPRLWAILGQIRPLNPNSTVNPQPSRSITMAWRSSGTSNQSLVENLWRNKLITQPLVKEAFLKVDRAHYAPLSPYEDSPQPIGHHATISAPHMHASAVESLLPFLLPKVADEQSAEGVPRVVGQPGRPRRVLDIGSGSGYLTHVLAELVGEDGVVVGLEHIKELRDIGEANMRKSAEGARLLDSGRVRFRVGDGRKGWSEPRSDSKPGVGGPADASAETKDELGGWDAIHVGAAAAELHEELVQQLRSPGRMFIPVGDEGGWDQYIWTVDKDENGKIEKKKLYGVRYVPLTDAPK</sequence>
<evidence type="ECO:0000313" key="3">
    <source>
        <dbReference type="EMBL" id="RYP04364.1"/>
    </source>
</evidence>
<evidence type="ECO:0000313" key="4">
    <source>
        <dbReference type="Proteomes" id="UP000293360"/>
    </source>
</evidence>
<proteinExistence type="predicted"/>
<dbReference type="SUPFAM" id="SSF53335">
    <property type="entry name" value="S-adenosyl-L-methionine-dependent methyltransferases"/>
    <property type="match status" value="1"/>
</dbReference>
<feature type="region of interest" description="Disordered" evidence="1">
    <location>
        <begin position="709"/>
        <end position="736"/>
    </location>
</feature>
<evidence type="ECO:0000259" key="2">
    <source>
        <dbReference type="Pfam" id="PF06985"/>
    </source>
</evidence>
<dbReference type="CDD" id="cd02440">
    <property type="entry name" value="AdoMet_MTases"/>
    <property type="match status" value="1"/>
</dbReference>
<dbReference type="InterPro" id="IPR010730">
    <property type="entry name" value="HET"/>
</dbReference>
<gene>
    <name evidence="3" type="ORF">DL764_004500</name>
</gene>
<keyword evidence="4" id="KW-1185">Reference proteome</keyword>
<dbReference type="AlphaFoldDB" id="A0A4Q4TF56"/>
<accession>A0A4Q4TF56</accession>
<name>A0A4Q4TF56_9PEZI</name>